<sequence length="34" mass="3298">MPGVAPFSVGAGLPAITGEAGALHRVACFTACPQ</sequence>
<dbReference type="EMBL" id="PJCG01000078">
    <property type="protein sequence ID" value="PKI18879.1"/>
    <property type="molecule type" value="Genomic_DNA"/>
</dbReference>
<evidence type="ECO:0000313" key="1">
    <source>
        <dbReference type="EMBL" id="PKI18879.1"/>
    </source>
</evidence>
<comment type="caution">
    <text evidence="1">The sequence shown here is derived from an EMBL/GenBank/DDBJ whole genome shotgun (WGS) entry which is preliminary data.</text>
</comment>
<name>A0A2N1IKV1_9PSED</name>
<reference evidence="1 2" key="1">
    <citation type="submission" date="2017-12" db="EMBL/GenBank/DDBJ databases">
        <title>Isolation and characterization of an aerobic denitrifying Pseudomonas monteilii CY06 from aquaculture ponds.</title>
        <authorList>
            <person name="Ma Q."/>
            <person name="Cai Y."/>
            <person name="He Z."/>
        </authorList>
    </citation>
    <scope>NUCLEOTIDE SEQUENCE [LARGE SCALE GENOMIC DNA]</scope>
    <source>
        <strain evidence="1 2">CY06</strain>
    </source>
</reference>
<organism evidence="1 2">
    <name type="scientific">Pseudomonas monteilii</name>
    <dbReference type="NCBI Taxonomy" id="76759"/>
    <lineage>
        <taxon>Bacteria</taxon>
        <taxon>Pseudomonadati</taxon>
        <taxon>Pseudomonadota</taxon>
        <taxon>Gammaproteobacteria</taxon>
        <taxon>Pseudomonadales</taxon>
        <taxon>Pseudomonadaceae</taxon>
        <taxon>Pseudomonas</taxon>
    </lineage>
</organism>
<dbReference type="Proteomes" id="UP000233399">
    <property type="component" value="Unassembled WGS sequence"/>
</dbReference>
<dbReference type="AlphaFoldDB" id="A0A2N1IKV1"/>
<proteinExistence type="predicted"/>
<accession>A0A2N1IKV1</accession>
<evidence type="ECO:0000313" key="2">
    <source>
        <dbReference type="Proteomes" id="UP000233399"/>
    </source>
</evidence>
<protein>
    <submittedName>
        <fullName evidence="1">Diguanylate cyclase</fullName>
    </submittedName>
</protein>
<gene>
    <name evidence="1" type="ORF">CXB65_24835</name>
</gene>